<dbReference type="RefSeq" id="WP_338094373.1">
    <property type="nucleotide sequence ID" value="NZ_JAWDKA010000005.1"/>
</dbReference>
<proteinExistence type="predicted"/>
<dbReference type="AlphaFoldDB" id="A0AAE4MED3"/>
<organism evidence="2 3">
    <name type="scientific">Methanorbis furvi</name>
    <dbReference type="NCBI Taxonomy" id="3028299"/>
    <lineage>
        <taxon>Archaea</taxon>
        <taxon>Methanobacteriati</taxon>
        <taxon>Methanobacteriota</taxon>
        <taxon>Stenosarchaea group</taxon>
        <taxon>Methanomicrobia</taxon>
        <taxon>Methanomicrobiales</taxon>
        <taxon>Methanocorpusculaceae</taxon>
        <taxon>Methanorbis</taxon>
    </lineage>
</organism>
<dbReference type="InterPro" id="IPR036597">
    <property type="entry name" value="Fido-like_dom_sf"/>
</dbReference>
<keyword evidence="3" id="KW-1185">Reference proteome</keyword>
<name>A0AAE4MED3_9EURY</name>
<feature type="domain" description="Fido" evidence="1">
    <location>
        <begin position="176"/>
        <end position="297"/>
    </location>
</feature>
<dbReference type="Gene3D" id="1.10.3290.10">
    <property type="entry name" value="Fido-like domain"/>
    <property type="match status" value="1"/>
</dbReference>
<dbReference type="InterPro" id="IPR003812">
    <property type="entry name" value="Fido"/>
</dbReference>
<evidence type="ECO:0000313" key="3">
    <source>
        <dbReference type="Proteomes" id="UP001273136"/>
    </source>
</evidence>
<dbReference type="Proteomes" id="UP001273136">
    <property type="component" value="Unassembled WGS sequence"/>
</dbReference>
<reference evidence="2" key="1">
    <citation type="submission" date="2023-06" db="EMBL/GenBank/DDBJ databases">
        <title>Genome sequence of Methancorpusculaceae sp. Ag1.</title>
        <authorList>
            <person name="Protasov E."/>
            <person name="Platt K."/>
            <person name="Poehlein A."/>
            <person name="Daniel R."/>
            <person name="Brune A."/>
        </authorList>
    </citation>
    <scope>NUCLEOTIDE SEQUENCE</scope>
    <source>
        <strain evidence="2">Ag1</strain>
    </source>
</reference>
<evidence type="ECO:0000313" key="2">
    <source>
        <dbReference type="EMBL" id="MDV0441973.1"/>
    </source>
</evidence>
<gene>
    <name evidence="2" type="ORF">McpAg1_11900</name>
</gene>
<sequence>MKKDIYFRIEPRVQNGVVKYYLLREVNSDSRKFRASKLIKTGIMPTDAEISRTILLHGFELEMKCCEKVASYRVENFKYEHAVDGKAYFLLEKYRYLDLRYHDYLTAEEIKDHINDHEYHYIHESAKTNGNTFTFSEVATMLETGRVPNGKFLRDVNEIQNLHTCSVMRNANPRKVTPSFIQRLRNTIVANIHEPEKLTRENEIAVQKQLTKCYKRIADGYHPAEQVFLWHREFRILKPFRIGTRRVAREVVHYMILPFGYPLAFQSSMQTIGEDGRVYERDFDKIIPELFEKYIGNRIPELEAELRRRINEKWDIQRNKLQKQLDIYLPSDT</sequence>
<protein>
    <recommendedName>
        <fullName evidence="1">Fido domain-containing protein</fullName>
    </recommendedName>
</protein>
<dbReference type="EMBL" id="JAWDKA010000005">
    <property type="protein sequence ID" value="MDV0441973.1"/>
    <property type="molecule type" value="Genomic_DNA"/>
</dbReference>
<accession>A0AAE4MED3</accession>
<dbReference type="PROSITE" id="PS51459">
    <property type="entry name" value="FIDO"/>
    <property type="match status" value="1"/>
</dbReference>
<evidence type="ECO:0000259" key="1">
    <source>
        <dbReference type="PROSITE" id="PS51459"/>
    </source>
</evidence>
<comment type="caution">
    <text evidence="2">The sequence shown here is derived from an EMBL/GenBank/DDBJ whole genome shotgun (WGS) entry which is preliminary data.</text>
</comment>